<evidence type="ECO:0000313" key="2">
    <source>
        <dbReference type="EMBL" id="PIS06031.1"/>
    </source>
</evidence>
<dbReference type="AlphaFoldDB" id="A0A2H0W5Z4"/>
<reference evidence="3" key="1">
    <citation type="submission" date="2017-09" db="EMBL/GenBank/DDBJ databases">
        <title>Depth-based differentiation of microbial function through sediment-hosted aquifers and enrichment of novel symbionts in the deep terrestrial subsurface.</title>
        <authorList>
            <person name="Probst A.J."/>
            <person name="Ladd B."/>
            <person name="Jarett J.K."/>
            <person name="Geller-Mcgrath D.E."/>
            <person name="Sieber C.M.K."/>
            <person name="Emerson J.B."/>
            <person name="Anantharaman K."/>
            <person name="Thomas B.C."/>
            <person name="Malmstrom R."/>
            <person name="Stieglmeier M."/>
            <person name="Klingl A."/>
            <person name="Woyke T."/>
            <person name="Ryan C.M."/>
            <person name="Banfield J.F."/>
        </authorList>
    </citation>
    <scope>NUCLEOTIDE SEQUENCE [LARGE SCALE GENOMIC DNA]</scope>
</reference>
<organism evidence="2 3">
    <name type="scientific">Candidatus Buchananbacteria bacterium CG10_big_fil_rev_8_21_14_0_10_33_19</name>
    <dbReference type="NCBI Taxonomy" id="1974525"/>
    <lineage>
        <taxon>Bacteria</taxon>
        <taxon>Candidatus Buchananiibacteriota</taxon>
    </lineage>
</organism>
<dbReference type="EMBL" id="PEZY01000012">
    <property type="protein sequence ID" value="PIS06031.1"/>
    <property type="molecule type" value="Genomic_DNA"/>
</dbReference>
<accession>A0A2H0W5Z4</accession>
<sequence length="112" mass="13571">MNSDRKHKLEITDLKRQLARAKRRINELENVAHIRREAYVNIRDDAFHFCQQWLECLKLFDNTWRSRFVAKEAWFEHCMEVFPKSEADLMSKMHQSRLFENGEVPPIKKPLK</sequence>
<evidence type="ECO:0000256" key="1">
    <source>
        <dbReference type="SAM" id="Coils"/>
    </source>
</evidence>
<evidence type="ECO:0000313" key="3">
    <source>
        <dbReference type="Proteomes" id="UP000229056"/>
    </source>
</evidence>
<dbReference type="Proteomes" id="UP000229056">
    <property type="component" value="Unassembled WGS sequence"/>
</dbReference>
<gene>
    <name evidence="2" type="ORF">COT80_04680</name>
</gene>
<protein>
    <submittedName>
        <fullName evidence="2">Uncharacterized protein</fullName>
    </submittedName>
</protein>
<feature type="coiled-coil region" evidence="1">
    <location>
        <begin position="4"/>
        <end position="38"/>
    </location>
</feature>
<proteinExistence type="predicted"/>
<keyword evidence="1" id="KW-0175">Coiled coil</keyword>
<comment type="caution">
    <text evidence="2">The sequence shown here is derived from an EMBL/GenBank/DDBJ whole genome shotgun (WGS) entry which is preliminary data.</text>
</comment>
<name>A0A2H0W5Z4_9BACT</name>